<name>A0A8K0CPW0_IGNLU</name>
<keyword evidence="2" id="KW-1185">Reference proteome</keyword>
<dbReference type="EMBL" id="VTPC01052623">
    <property type="protein sequence ID" value="KAF2890434.1"/>
    <property type="molecule type" value="Genomic_DNA"/>
</dbReference>
<accession>A0A8K0CPW0</accession>
<sequence>MKHQERSRSPSLSAVDVRVSTTLRGDVTLSLDASSVQETIIPPFAQKPRTSRQPTSTVVEGHLASYKGCPKFPKKTPSQTN</sequence>
<organism evidence="1 2">
    <name type="scientific">Ignelater luminosus</name>
    <name type="common">Cucubano</name>
    <name type="synonym">Pyrophorus luminosus</name>
    <dbReference type="NCBI Taxonomy" id="2038154"/>
    <lineage>
        <taxon>Eukaryota</taxon>
        <taxon>Metazoa</taxon>
        <taxon>Ecdysozoa</taxon>
        <taxon>Arthropoda</taxon>
        <taxon>Hexapoda</taxon>
        <taxon>Insecta</taxon>
        <taxon>Pterygota</taxon>
        <taxon>Neoptera</taxon>
        <taxon>Endopterygota</taxon>
        <taxon>Coleoptera</taxon>
        <taxon>Polyphaga</taxon>
        <taxon>Elateriformia</taxon>
        <taxon>Elateroidea</taxon>
        <taxon>Elateridae</taxon>
        <taxon>Agrypninae</taxon>
        <taxon>Pyrophorini</taxon>
        <taxon>Ignelater</taxon>
    </lineage>
</organism>
<protein>
    <submittedName>
        <fullName evidence="1">Uncharacterized protein</fullName>
    </submittedName>
</protein>
<evidence type="ECO:0000313" key="1">
    <source>
        <dbReference type="EMBL" id="KAF2890434.1"/>
    </source>
</evidence>
<evidence type="ECO:0000313" key="2">
    <source>
        <dbReference type="Proteomes" id="UP000801492"/>
    </source>
</evidence>
<dbReference type="AlphaFoldDB" id="A0A8K0CPW0"/>
<dbReference type="Proteomes" id="UP000801492">
    <property type="component" value="Unassembled WGS sequence"/>
</dbReference>
<reference evidence="1" key="1">
    <citation type="submission" date="2019-08" db="EMBL/GenBank/DDBJ databases">
        <title>The genome of the North American firefly Photinus pyralis.</title>
        <authorList>
            <consortium name="Photinus pyralis genome working group"/>
            <person name="Fallon T.R."/>
            <person name="Sander Lower S.E."/>
            <person name="Weng J.-K."/>
        </authorList>
    </citation>
    <scope>NUCLEOTIDE SEQUENCE</scope>
    <source>
        <strain evidence="1">TRF0915ILg1</strain>
        <tissue evidence="1">Whole body</tissue>
    </source>
</reference>
<gene>
    <name evidence="1" type="ORF">ILUMI_15739</name>
</gene>
<proteinExistence type="predicted"/>
<comment type="caution">
    <text evidence="1">The sequence shown here is derived from an EMBL/GenBank/DDBJ whole genome shotgun (WGS) entry which is preliminary data.</text>
</comment>